<dbReference type="Proteomes" id="UP000035762">
    <property type="component" value="Unassembled WGS sequence"/>
</dbReference>
<accession>A0A090N737</accession>
<dbReference type="AlphaFoldDB" id="A0A090N737"/>
<keyword evidence="1" id="KW-1133">Transmembrane helix</keyword>
<name>A0A090N737_AFIFE</name>
<keyword evidence="1" id="KW-0472">Membrane</keyword>
<evidence type="ECO:0000256" key="1">
    <source>
        <dbReference type="SAM" id="Phobius"/>
    </source>
</evidence>
<dbReference type="STRING" id="1035.BN961_01329"/>
<proteinExistence type="predicted"/>
<organism evidence="2 3">
    <name type="scientific">Afipia felis</name>
    <name type="common">Cat scratch disease bacillus</name>
    <dbReference type="NCBI Taxonomy" id="1035"/>
    <lineage>
        <taxon>Bacteria</taxon>
        <taxon>Pseudomonadati</taxon>
        <taxon>Pseudomonadota</taxon>
        <taxon>Alphaproteobacteria</taxon>
        <taxon>Hyphomicrobiales</taxon>
        <taxon>Nitrobacteraceae</taxon>
        <taxon>Afipia</taxon>
    </lineage>
</organism>
<sequence length="245" mass="26436">MMASPDDDDLELQAYLDGECDANAAHAFEKRLASDEGLRLRFEQMLALSNAVRAIPQEDMPATLRARVGATVAGESPRGQRWSWRALAAAVIVGVLISAASILALDQYRSRQELVQQVIASHVRGLLASQPFDVASSDSHVVRPWFISRIARSPQVLNLAQQGFTLSGGRIDVVGNTPVPTVVYKHDTHVVSLTVLAPGLSLPVVSQSGYQALSWSDGKATYVAVCDLPVKDLANFRRIFTAASS</sequence>
<gene>
    <name evidence="2" type="ORF">BN961_01329</name>
</gene>
<dbReference type="EMBL" id="CCAZ020000001">
    <property type="protein sequence ID" value="CEG07923.1"/>
    <property type="molecule type" value="Genomic_DNA"/>
</dbReference>
<evidence type="ECO:0000313" key="2">
    <source>
        <dbReference type="EMBL" id="CEG07923.1"/>
    </source>
</evidence>
<feature type="transmembrane region" description="Helical" evidence="1">
    <location>
        <begin position="82"/>
        <end position="105"/>
    </location>
</feature>
<comment type="caution">
    <text evidence="2">The sequence shown here is derived from an EMBL/GenBank/DDBJ whole genome shotgun (WGS) entry which is preliminary data.</text>
</comment>
<keyword evidence="1 2" id="KW-0812">Transmembrane</keyword>
<reference evidence="2 3" key="1">
    <citation type="journal article" date="2014" name="Genome Announc.">
        <title>Genome Sequence of Afipia felis Strain 76713, Isolated in Hospital Water Using an Amoeba Co-Culture Procedure.</title>
        <authorList>
            <person name="Benamar S."/>
            <person name="La Scola B."/>
            <person name="Croce O."/>
        </authorList>
    </citation>
    <scope>NUCLEOTIDE SEQUENCE [LARGE SCALE GENOMIC DNA]</scope>
    <source>
        <strain evidence="2 3">76713</strain>
    </source>
</reference>
<keyword evidence="3" id="KW-1185">Reference proteome</keyword>
<protein>
    <submittedName>
        <fullName evidence="2">Transmembrane transcriptional regulator (Anti-sigma factor)</fullName>
    </submittedName>
</protein>
<dbReference type="OrthoDB" id="7549755at2"/>
<evidence type="ECO:0000313" key="3">
    <source>
        <dbReference type="Proteomes" id="UP000035762"/>
    </source>
</evidence>